<keyword evidence="5" id="KW-1185">Reference proteome</keyword>
<dbReference type="PANTHER" id="PTHR48025:SF1">
    <property type="entry name" value="RRM DOMAIN-CONTAINING PROTEIN"/>
    <property type="match status" value="1"/>
</dbReference>
<dbReference type="Pfam" id="PF00076">
    <property type="entry name" value="RRM_1"/>
    <property type="match status" value="2"/>
</dbReference>
<dbReference type="InterPro" id="IPR012677">
    <property type="entry name" value="Nucleotide-bd_a/b_plait_sf"/>
</dbReference>
<feature type="domain" description="RRM" evidence="3">
    <location>
        <begin position="87"/>
        <end position="173"/>
    </location>
</feature>
<keyword evidence="1 2" id="KW-0694">RNA-binding</keyword>
<evidence type="ECO:0000256" key="2">
    <source>
        <dbReference type="PROSITE-ProRule" id="PRU00176"/>
    </source>
</evidence>
<organism evidence="4 5">
    <name type="scientific">Paraconiothyrium brasiliense</name>
    <dbReference type="NCBI Taxonomy" id="300254"/>
    <lineage>
        <taxon>Eukaryota</taxon>
        <taxon>Fungi</taxon>
        <taxon>Dikarya</taxon>
        <taxon>Ascomycota</taxon>
        <taxon>Pezizomycotina</taxon>
        <taxon>Dothideomycetes</taxon>
        <taxon>Pleosporomycetidae</taxon>
        <taxon>Pleosporales</taxon>
        <taxon>Massarineae</taxon>
        <taxon>Didymosphaeriaceae</taxon>
        <taxon>Paraconiothyrium</taxon>
    </lineage>
</organism>
<comment type="caution">
    <text evidence="4">The sequence shown here is derived from an EMBL/GenBank/DDBJ whole genome shotgun (WGS) entry which is preliminary data.</text>
</comment>
<dbReference type="SUPFAM" id="SSF54928">
    <property type="entry name" value="RNA-binding domain, RBD"/>
    <property type="match status" value="1"/>
</dbReference>
<name>A0ABR3R8E5_9PLEO</name>
<evidence type="ECO:0000259" key="3">
    <source>
        <dbReference type="PROSITE" id="PS50102"/>
    </source>
</evidence>
<accession>A0ABR3R8E5</accession>
<dbReference type="PANTHER" id="PTHR48025">
    <property type="entry name" value="OS02G0815200 PROTEIN"/>
    <property type="match status" value="1"/>
</dbReference>
<dbReference type="PROSITE" id="PS50102">
    <property type="entry name" value="RRM"/>
    <property type="match status" value="1"/>
</dbReference>
<reference evidence="4 5" key="1">
    <citation type="submission" date="2024-02" db="EMBL/GenBank/DDBJ databases">
        <title>De novo assembly and annotation of 12 fungi associated with fruit tree decline syndrome in Ontario, Canada.</title>
        <authorList>
            <person name="Sulman M."/>
            <person name="Ellouze W."/>
            <person name="Ilyukhin E."/>
        </authorList>
    </citation>
    <scope>NUCLEOTIDE SEQUENCE [LARGE SCALE GENOMIC DNA]</scope>
    <source>
        <strain evidence="4 5">M42-189</strain>
    </source>
</reference>
<dbReference type="EMBL" id="JAKJXO020000009">
    <property type="protein sequence ID" value="KAL1600715.1"/>
    <property type="molecule type" value="Genomic_DNA"/>
</dbReference>
<dbReference type="InterPro" id="IPR035979">
    <property type="entry name" value="RBD_domain_sf"/>
</dbReference>
<dbReference type="InterPro" id="IPR000504">
    <property type="entry name" value="RRM_dom"/>
</dbReference>
<protein>
    <recommendedName>
        <fullName evidence="3">RRM domain-containing protein</fullName>
    </recommendedName>
</protein>
<evidence type="ECO:0000256" key="1">
    <source>
        <dbReference type="ARBA" id="ARBA00022884"/>
    </source>
</evidence>
<gene>
    <name evidence="4" type="ORF">SLS60_007103</name>
</gene>
<evidence type="ECO:0000313" key="4">
    <source>
        <dbReference type="EMBL" id="KAL1600715.1"/>
    </source>
</evidence>
<proteinExistence type="predicted"/>
<dbReference type="Proteomes" id="UP001521785">
    <property type="component" value="Unassembled WGS sequence"/>
</dbReference>
<sequence>MAIDRFTNRNPGYCFVDLSSPEEATKAVEVLTGTTVLTRPVHVKPCVQKHSDRRTGTQLQLTRWGTSMFSPVEHDPTSLLLPIHRRRRLIVSGMPKPANQHTSDAELRELFRGFAVEAVSKVKWPREDVRGTSKDVQYAFVDLESAEEAARAMQQLNGAECWGGKVRVGVAQRADGKVLEREHWRKEQDDLDPSV</sequence>
<dbReference type="Gene3D" id="3.30.70.330">
    <property type="match status" value="2"/>
</dbReference>
<dbReference type="SMART" id="SM00360">
    <property type="entry name" value="RRM"/>
    <property type="match status" value="1"/>
</dbReference>
<evidence type="ECO:0000313" key="5">
    <source>
        <dbReference type="Proteomes" id="UP001521785"/>
    </source>
</evidence>
<dbReference type="InterPro" id="IPR050502">
    <property type="entry name" value="Euk_RNA-bind_prot"/>
</dbReference>
<dbReference type="CDD" id="cd00590">
    <property type="entry name" value="RRM_SF"/>
    <property type="match status" value="1"/>
</dbReference>